<feature type="transmembrane region" description="Helical" evidence="1">
    <location>
        <begin position="99"/>
        <end position="121"/>
    </location>
</feature>
<keyword evidence="1" id="KW-1133">Transmembrane helix</keyword>
<proteinExistence type="predicted"/>
<keyword evidence="1" id="KW-0812">Transmembrane</keyword>
<feature type="transmembrane region" description="Helical" evidence="1">
    <location>
        <begin position="66"/>
        <end position="87"/>
    </location>
</feature>
<evidence type="ECO:0000256" key="1">
    <source>
        <dbReference type="SAM" id="Phobius"/>
    </source>
</evidence>
<feature type="transmembrane region" description="Helical" evidence="1">
    <location>
        <begin position="12"/>
        <end position="32"/>
    </location>
</feature>
<evidence type="ECO:0000313" key="3">
    <source>
        <dbReference type="Proteomes" id="UP000594637"/>
    </source>
</evidence>
<protein>
    <submittedName>
        <fullName evidence="2">VTT domain-containing protein</fullName>
    </submittedName>
</protein>
<dbReference type="EMBL" id="CP063989">
    <property type="protein sequence ID" value="QPL04618.1"/>
    <property type="molecule type" value="Genomic_DNA"/>
</dbReference>
<dbReference type="KEGG" id="arep:ID810_07380"/>
<dbReference type="RefSeq" id="WP_166854793.1">
    <property type="nucleotide sequence ID" value="NZ_CP063989.1"/>
</dbReference>
<dbReference type="AlphaFoldDB" id="A0A7T0LJR9"/>
<gene>
    <name evidence="2" type="ORF">ID810_07380</name>
</gene>
<name>A0A7T0LJR9_9ACTO</name>
<feature type="transmembrane region" description="Helical" evidence="1">
    <location>
        <begin position="127"/>
        <end position="143"/>
    </location>
</feature>
<keyword evidence="1" id="KW-0472">Membrane</keyword>
<accession>A0A7T0LJR9</accession>
<evidence type="ECO:0000313" key="2">
    <source>
        <dbReference type="EMBL" id="QPL04618.1"/>
    </source>
</evidence>
<organism evidence="2 3">
    <name type="scientific">Actinomyces respiraculi</name>
    <dbReference type="NCBI Taxonomy" id="2744574"/>
    <lineage>
        <taxon>Bacteria</taxon>
        <taxon>Bacillati</taxon>
        <taxon>Actinomycetota</taxon>
        <taxon>Actinomycetes</taxon>
        <taxon>Actinomycetales</taxon>
        <taxon>Actinomycetaceae</taxon>
        <taxon>Actinomyces</taxon>
    </lineage>
</organism>
<sequence>MIDRILELPLIWAWGVLWCVAMLRANLIHWMGRGLGKGAEHSRFSGMLTSPMYVSAQAMAERWGIIAVPLSFMTVGVQSFVQLWAGVTLMPLRRYLPAVMVGAAIWATIYATVGLAVFAAWVGAGGGWAIAALVAVAALVIWARGRRQRAQSAVDATVQEHAAPIRVREAVEA</sequence>
<dbReference type="Proteomes" id="UP000594637">
    <property type="component" value="Chromosome"/>
</dbReference>
<reference evidence="2 3" key="1">
    <citation type="submission" date="2020-11" db="EMBL/GenBank/DDBJ databases">
        <title>Actinomyces sp. ZJ750.</title>
        <authorList>
            <person name="Zhou J."/>
        </authorList>
    </citation>
    <scope>NUCLEOTIDE SEQUENCE [LARGE SCALE GENOMIC DNA]</scope>
    <source>
        <strain evidence="2 3">ZJ750</strain>
    </source>
</reference>
<keyword evidence="3" id="KW-1185">Reference proteome</keyword>